<comment type="caution">
    <text evidence="2">The sequence shown here is derived from an EMBL/GenBank/DDBJ whole genome shotgun (WGS) entry which is preliminary data.</text>
</comment>
<gene>
    <name evidence="2" type="ORF">GCM10009864_73630</name>
</gene>
<feature type="compositionally biased region" description="Polar residues" evidence="1">
    <location>
        <begin position="1"/>
        <end position="19"/>
    </location>
</feature>
<accession>A0ABN3SY91</accession>
<evidence type="ECO:0000313" key="3">
    <source>
        <dbReference type="Proteomes" id="UP001500994"/>
    </source>
</evidence>
<evidence type="ECO:0000256" key="1">
    <source>
        <dbReference type="SAM" id="MobiDB-lite"/>
    </source>
</evidence>
<feature type="region of interest" description="Disordered" evidence="1">
    <location>
        <begin position="1"/>
        <end position="96"/>
    </location>
</feature>
<keyword evidence="3" id="KW-1185">Reference proteome</keyword>
<sequence>MPGRKAQQSGHPTTRQPDTAPTYKPRAAARAAGANSNHGGEADNVGQAPRSGNAPQAQTATTTAGKPKTWEGNPHASATTPRSHRYDAFGVRRSVV</sequence>
<name>A0ABN3SY91_9ACTN</name>
<evidence type="ECO:0000313" key="2">
    <source>
        <dbReference type="EMBL" id="GAA2688984.1"/>
    </source>
</evidence>
<protein>
    <submittedName>
        <fullName evidence="2">Uncharacterized protein</fullName>
    </submittedName>
</protein>
<proteinExistence type="predicted"/>
<feature type="compositionally biased region" description="Low complexity" evidence="1">
    <location>
        <begin position="54"/>
        <end position="67"/>
    </location>
</feature>
<organism evidence="2 3">
    <name type="scientific">Streptomyces lunalinharesii</name>
    <dbReference type="NCBI Taxonomy" id="333384"/>
    <lineage>
        <taxon>Bacteria</taxon>
        <taxon>Bacillati</taxon>
        <taxon>Actinomycetota</taxon>
        <taxon>Actinomycetes</taxon>
        <taxon>Kitasatosporales</taxon>
        <taxon>Streptomycetaceae</taxon>
        <taxon>Streptomyces</taxon>
    </lineage>
</organism>
<dbReference type="EMBL" id="BAAARK010000047">
    <property type="protein sequence ID" value="GAA2688984.1"/>
    <property type="molecule type" value="Genomic_DNA"/>
</dbReference>
<dbReference type="Proteomes" id="UP001500994">
    <property type="component" value="Unassembled WGS sequence"/>
</dbReference>
<reference evidence="2 3" key="1">
    <citation type="journal article" date="2019" name="Int. J. Syst. Evol. Microbiol.">
        <title>The Global Catalogue of Microorganisms (GCM) 10K type strain sequencing project: providing services to taxonomists for standard genome sequencing and annotation.</title>
        <authorList>
            <consortium name="The Broad Institute Genomics Platform"/>
            <consortium name="The Broad Institute Genome Sequencing Center for Infectious Disease"/>
            <person name="Wu L."/>
            <person name="Ma J."/>
        </authorList>
    </citation>
    <scope>NUCLEOTIDE SEQUENCE [LARGE SCALE GENOMIC DNA]</scope>
    <source>
        <strain evidence="2 3">JCM 16374</strain>
    </source>
</reference>